<dbReference type="AlphaFoldDB" id="A0A2H0UHU5"/>
<sequence length="136" mass="13271">MFKKFLSAASAIVLASAFALTPAAADGFEFDGNVDGDYNAWSLGGSGGFNGGNGTIDERTSWAGSVTENSGEMNLKFTSGGGLSGKLDLSSSASAGAGNYIATKGAGASSTYSVSGSGVIGGINAEVAGSGNYTNN</sequence>
<protein>
    <submittedName>
        <fullName evidence="2">Uncharacterized protein</fullName>
    </submittedName>
</protein>
<reference evidence="3" key="1">
    <citation type="submission" date="2017-09" db="EMBL/GenBank/DDBJ databases">
        <title>Depth-based differentiation of microbial function through sediment-hosted aquifers and enrichment of novel symbionts in the deep terrestrial subsurface.</title>
        <authorList>
            <person name="Probst A.J."/>
            <person name="Ladd B."/>
            <person name="Jarett J.K."/>
            <person name="Geller-Mcgrath D.E."/>
            <person name="Sieber C.M.K."/>
            <person name="Emerson J.B."/>
            <person name="Anantharaman K."/>
            <person name="Thomas B.C."/>
            <person name="Malmstrom R."/>
            <person name="Stieglmeier M."/>
            <person name="Klingl A."/>
            <person name="Woyke T."/>
            <person name="Ryan C.M."/>
            <person name="Banfield J.F."/>
        </authorList>
    </citation>
    <scope>NUCLEOTIDE SEQUENCE [LARGE SCALE GENOMIC DNA]</scope>
</reference>
<dbReference type="EMBL" id="PFBG01000015">
    <property type="protein sequence ID" value="PIR85978.1"/>
    <property type="molecule type" value="Genomic_DNA"/>
</dbReference>
<comment type="caution">
    <text evidence="2">The sequence shown here is derived from an EMBL/GenBank/DDBJ whole genome shotgun (WGS) entry which is preliminary data.</text>
</comment>
<evidence type="ECO:0000256" key="1">
    <source>
        <dbReference type="SAM" id="SignalP"/>
    </source>
</evidence>
<gene>
    <name evidence="2" type="ORF">COU14_01380</name>
</gene>
<feature type="signal peptide" evidence="1">
    <location>
        <begin position="1"/>
        <end position="25"/>
    </location>
</feature>
<evidence type="ECO:0000313" key="3">
    <source>
        <dbReference type="Proteomes" id="UP000229612"/>
    </source>
</evidence>
<keyword evidence="1" id="KW-0732">Signal</keyword>
<organism evidence="2 3">
    <name type="scientific">Candidatus Kaiserbacteria bacterium CG10_big_fil_rev_8_21_14_0_10_44_10</name>
    <dbReference type="NCBI Taxonomy" id="1974606"/>
    <lineage>
        <taxon>Bacteria</taxon>
        <taxon>Candidatus Kaiseribacteriota</taxon>
    </lineage>
</organism>
<proteinExistence type="predicted"/>
<dbReference type="Proteomes" id="UP000229612">
    <property type="component" value="Unassembled WGS sequence"/>
</dbReference>
<feature type="chain" id="PRO_5013782726" evidence="1">
    <location>
        <begin position="26"/>
        <end position="136"/>
    </location>
</feature>
<evidence type="ECO:0000313" key="2">
    <source>
        <dbReference type="EMBL" id="PIR85978.1"/>
    </source>
</evidence>
<name>A0A2H0UHU5_9BACT</name>
<accession>A0A2H0UHU5</accession>